<reference evidence="1 2" key="1">
    <citation type="submission" date="2016-04" db="EMBL/GenBank/DDBJ databases">
        <title>The genome of Intoshia linei affirms orthonectids as highly simplified spiralians.</title>
        <authorList>
            <person name="Mikhailov K.V."/>
            <person name="Slusarev G.S."/>
            <person name="Nikitin M.A."/>
            <person name="Logacheva M.D."/>
            <person name="Penin A."/>
            <person name="Aleoshin V."/>
            <person name="Panchin Y.V."/>
        </authorList>
    </citation>
    <scope>NUCLEOTIDE SEQUENCE [LARGE SCALE GENOMIC DNA]</scope>
    <source>
        <strain evidence="1">Intl2013</strain>
        <tissue evidence="1">Whole animal</tissue>
    </source>
</reference>
<organism evidence="1 2">
    <name type="scientific">Intoshia linei</name>
    <dbReference type="NCBI Taxonomy" id="1819745"/>
    <lineage>
        <taxon>Eukaryota</taxon>
        <taxon>Metazoa</taxon>
        <taxon>Spiralia</taxon>
        <taxon>Lophotrochozoa</taxon>
        <taxon>Mesozoa</taxon>
        <taxon>Orthonectida</taxon>
        <taxon>Rhopaluridae</taxon>
        <taxon>Intoshia</taxon>
    </lineage>
</organism>
<dbReference type="Proteomes" id="UP000078046">
    <property type="component" value="Unassembled WGS sequence"/>
</dbReference>
<comment type="caution">
    <text evidence="1">The sequence shown here is derived from an EMBL/GenBank/DDBJ whole genome shotgun (WGS) entry which is preliminary data.</text>
</comment>
<protein>
    <submittedName>
        <fullName evidence="1">Uncharacterized protein</fullName>
    </submittedName>
</protein>
<name>A0A177BAK0_9BILA</name>
<gene>
    <name evidence="1" type="ORF">A3Q56_01060</name>
</gene>
<accession>A0A177BAK0</accession>
<dbReference type="EMBL" id="LWCA01000071">
    <property type="protein sequence ID" value="OAF71210.1"/>
    <property type="molecule type" value="Genomic_DNA"/>
</dbReference>
<evidence type="ECO:0000313" key="1">
    <source>
        <dbReference type="EMBL" id="OAF71210.1"/>
    </source>
</evidence>
<evidence type="ECO:0000313" key="2">
    <source>
        <dbReference type="Proteomes" id="UP000078046"/>
    </source>
</evidence>
<keyword evidence="2" id="KW-1185">Reference proteome</keyword>
<sequence>MSEDLYIENYKKRLKLGARLLKEYDKVKIIDSTTKYKNQFNTKPTISKNVMKSVNLDYFDNFEKIHKQNKKNDKFNTMDGNQSKSKFNRKVNSSSLINDFNNVNNNNNDDYTMNNKNVNKMVITCATQTIPPKKDKKQDKTTRQKFLSNLIKEWVDFNSGKSIKEKKKINVNVDKKKTKTCNKAIDTKCDEMSLKYVENENNLELLNCKNVKELIKSIKDYANPPNINDRYEEIIRNVEGEISKELENLRIEKVANTKLTHVNNKIIEKYVESAVIKKTSLILKEKENLTQKNYNYHVEGKNDSLKQTEISKEIMAQQENVKKMDTSNETSLDEYTEYSSDSFLTDVSDSQTGVIEKDEENFKKIDNMINYSENIKAQSIKIQESSTESYSDTLTGPYSETLQTTESIDSKIRSSISLVNVKIQMNKKKLHSKSENKNCNNCCKRKRYTKSQKIVYIQKTHEEPLNYNLNNIKNFEMKKSMLNHIAKNNSKFPKSIQTDFVEEEKIHEDFIAVENVKPIKIIPIGHQIINLQDEHENFKEPSIETYSSIQSISTCEWLTESVNEGEFSYSSDSTLVPN</sequence>
<dbReference type="AlphaFoldDB" id="A0A177BAK0"/>
<proteinExistence type="predicted"/>